<evidence type="ECO:0000256" key="3">
    <source>
        <dbReference type="ARBA" id="ARBA00023082"/>
    </source>
</evidence>
<evidence type="ECO:0000256" key="4">
    <source>
        <dbReference type="ARBA" id="ARBA00023163"/>
    </source>
</evidence>
<dbReference type="Gene3D" id="1.10.10.10">
    <property type="entry name" value="Winged helix-like DNA-binding domain superfamily/Winged helix DNA-binding domain"/>
    <property type="match status" value="1"/>
</dbReference>
<dbReference type="Pfam" id="PF08281">
    <property type="entry name" value="Sigma70_r4_2"/>
    <property type="match status" value="1"/>
</dbReference>
<dbReference type="GO" id="GO:0006352">
    <property type="term" value="P:DNA-templated transcription initiation"/>
    <property type="evidence" value="ECO:0007669"/>
    <property type="project" value="InterPro"/>
</dbReference>
<organism evidence="6">
    <name type="scientific">bioreactor metagenome</name>
    <dbReference type="NCBI Taxonomy" id="1076179"/>
    <lineage>
        <taxon>unclassified sequences</taxon>
        <taxon>metagenomes</taxon>
        <taxon>ecological metagenomes</taxon>
    </lineage>
</organism>
<dbReference type="EMBL" id="VSSQ01043451">
    <property type="protein sequence ID" value="MPM97139.1"/>
    <property type="molecule type" value="Genomic_DNA"/>
</dbReference>
<dbReference type="InterPro" id="IPR039425">
    <property type="entry name" value="RNA_pol_sigma-70-like"/>
</dbReference>
<dbReference type="SUPFAM" id="SSF88946">
    <property type="entry name" value="Sigma2 domain of RNA polymerase sigma factors"/>
    <property type="match status" value="1"/>
</dbReference>
<feature type="domain" description="RNA polymerase sigma factor 70 region 4 type 2" evidence="5">
    <location>
        <begin position="120"/>
        <end position="171"/>
    </location>
</feature>
<accession>A0A645E6H7</accession>
<keyword evidence="2" id="KW-0805">Transcription regulation</keyword>
<keyword evidence="3" id="KW-0731">Sigma factor</keyword>
<dbReference type="InterPro" id="IPR013325">
    <property type="entry name" value="RNA_pol_sigma_r2"/>
</dbReference>
<evidence type="ECO:0000256" key="2">
    <source>
        <dbReference type="ARBA" id="ARBA00023015"/>
    </source>
</evidence>
<dbReference type="InterPro" id="IPR013324">
    <property type="entry name" value="RNA_pol_sigma_r3/r4-like"/>
</dbReference>
<dbReference type="InterPro" id="IPR036388">
    <property type="entry name" value="WH-like_DNA-bd_sf"/>
</dbReference>
<dbReference type="GO" id="GO:0003677">
    <property type="term" value="F:DNA binding"/>
    <property type="evidence" value="ECO:0007669"/>
    <property type="project" value="InterPro"/>
</dbReference>
<comment type="caution">
    <text evidence="6">The sequence shown here is derived from an EMBL/GenBank/DDBJ whole genome shotgun (WGS) entry which is preliminary data.</text>
</comment>
<dbReference type="NCBIfam" id="TIGR02937">
    <property type="entry name" value="sigma70-ECF"/>
    <property type="match status" value="1"/>
</dbReference>
<dbReference type="InterPro" id="IPR014284">
    <property type="entry name" value="RNA_pol_sigma-70_dom"/>
</dbReference>
<gene>
    <name evidence="6" type="ORF">SDC9_144312</name>
</gene>
<dbReference type="PANTHER" id="PTHR43133">
    <property type="entry name" value="RNA POLYMERASE ECF-TYPE SIGMA FACTO"/>
    <property type="match status" value="1"/>
</dbReference>
<reference evidence="6" key="1">
    <citation type="submission" date="2019-08" db="EMBL/GenBank/DDBJ databases">
        <authorList>
            <person name="Kucharzyk K."/>
            <person name="Murdoch R.W."/>
            <person name="Higgins S."/>
            <person name="Loffler F."/>
        </authorList>
    </citation>
    <scope>NUCLEOTIDE SEQUENCE</scope>
</reference>
<name>A0A645E6H7_9ZZZZ</name>
<protein>
    <recommendedName>
        <fullName evidence="5">RNA polymerase sigma factor 70 region 4 type 2 domain-containing protein</fullName>
    </recommendedName>
</protein>
<comment type="similarity">
    <text evidence="1">Belongs to the sigma-70 factor family. ECF subfamily.</text>
</comment>
<sequence length="191" mass="22864">MGGEAWKRFIAGDDKSFAILYHAYFSELFAYALKLGFDKETCKDAIQDLFFKIYASKSKLTHIRNIELYLIRSLKNQLFDMHRDEHKIQEIDYQDIFVENEKNIVEQIIDEEKEIQLKHEISYLLQNLPPRQRKIVHYRYQFNLTYTEIGEIMHLSADAVKKNLYRALKKMKDTSTPNSRQFFTYLFTILS</sequence>
<dbReference type="CDD" id="cd06171">
    <property type="entry name" value="Sigma70_r4"/>
    <property type="match status" value="1"/>
</dbReference>
<dbReference type="Gene3D" id="1.10.1740.10">
    <property type="match status" value="1"/>
</dbReference>
<dbReference type="AlphaFoldDB" id="A0A645E6H7"/>
<dbReference type="GO" id="GO:0016987">
    <property type="term" value="F:sigma factor activity"/>
    <property type="evidence" value="ECO:0007669"/>
    <property type="project" value="UniProtKB-KW"/>
</dbReference>
<keyword evidence="4" id="KW-0804">Transcription</keyword>
<dbReference type="PANTHER" id="PTHR43133:SF46">
    <property type="entry name" value="RNA POLYMERASE SIGMA-70 FACTOR ECF SUBFAMILY"/>
    <property type="match status" value="1"/>
</dbReference>
<evidence type="ECO:0000256" key="1">
    <source>
        <dbReference type="ARBA" id="ARBA00010641"/>
    </source>
</evidence>
<dbReference type="SUPFAM" id="SSF88659">
    <property type="entry name" value="Sigma3 and sigma4 domains of RNA polymerase sigma factors"/>
    <property type="match status" value="1"/>
</dbReference>
<evidence type="ECO:0000313" key="6">
    <source>
        <dbReference type="EMBL" id="MPM97139.1"/>
    </source>
</evidence>
<dbReference type="InterPro" id="IPR013249">
    <property type="entry name" value="RNA_pol_sigma70_r4_t2"/>
</dbReference>
<proteinExistence type="inferred from homology"/>
<evidence type="ECO:0000259" key="5">
    <source>
        <dbReference type="Pfam" id="PF08281"/>
    </source>
</evidence>